<dbReference type="AlphaFoldDB" id="A0A1Y2K7T9"/>
<keyword evidence="2" id="KW-1185">Reference proteome</keyword>
<dbReference type="Proteomes" id="UP000194003">
    <property type="component" value="Unassembled WGS sequence"/>
</dbReference>
<name>A0A1Y2K7T9_9PROT</name>
<evidence type="ECO:0000313" key="1">
    <source>
        <dbReference type="EMBL" id="OSM04845.1"/>
    </source>
</evidence>
<reference evidence="1 2" key="1">
    <citation type="journal article" date="2016" name="BMC Genomics">
        <title>Combined genomic and structural analyses of a cultured magnetotactic bacterium reveals its niche adaptation to a dynamic environment.</title>
        <authorList>
            <person name="Araujo A.C."/>
            <person name="Morillo V."/>
            <person name="Cypriano J."/>
            <person name="Teixeira L.C."/>
            <person name="Leao P."/>
            <person name="Lyra S."/>
            <person name="Almeida L.G."/>
            <person name="Bazylinski D.A."/>
            <person name="Vasconcellos A.T."/>
            <person name="Abreu F."/>
            <person name="Lins U."/>
        </authorList>
    </citation>
    <scope>NUCLEOTIDE SEQUENCE [LARGE SCALE GENOMIC DNA]</scope>
    <source>
        <strain evidence="1 2">IT-1</strain>
    </source>
</reference>
<protein>
    <submittedName>
        <fullName evidence="1">Uncharacterized protein</fullName>
    </submittedName>
</protein>
<sequence length="93" mass="9916">MAELRQSARFNDEALQAPLEGLVIFGRVGAHGTRPISGARSVAGRQVLLNGHRLVEIGVTGQVGDAEAPLAQHLDDLVPQQPRPGGERVTELF</sequence>
<evidence type="ECO:0000313" key="2">
    <source>
        <dbReference type="Proteomes" id="UP000194003"/>
    </source>
</evidence>
<gene>
    <name evidence="1" type="ORF">MAIT1_02942</name>
</gene>
<dbReference type="EMBL" id="LVJN01000018">
    <property type="protein sequence ID" value="OSM04845.1"/>
    <property type="molecule type" value="Genomic_DNA"/>
</dbReference>
<comment type="caution">
    <text evidence="1">The sequence shown here is derived from an EMBL/GenBank/DDBJ whole genome shotgun (WGS) entry which is preliminary data.</text>
</comment>
<accession>A0A1Y2K7T9</accession>
<proteinExistence type="predicted"/>
<organism evidence="1 2">
    <name type="scientific">Magnetofaba australis IT-1</name>
    <dbReference type="NCBI Taxonomy" id="1434232"/>
    <lineage>
        <taxon>Bacteria</taxon>
        <taxon>Pseudomonadati</taxon>
        <taxon>Pseudomonadota</taxon>
        <taxon>Magnetococcia</taxon>
        <taxon>Magnetococcales</taxon>
        <taxon>Magnetococcaceae</taxon>
        <taxon>Magnetofaba</taxon>
    </lineage>
</organism>